<dbReference type="InterPro" id="IPR010047">
    <property type="entry name" value="CODH"/>
</dbReference>
<feature type="binding site" evidence="14">
    <location>
        <position position="299"/>
    </location>
    <ligand>
        <name>[Ni-4Fe-4S] cluster</name>
        <dbReference type="ChEBI" id="CHEBI:47739"/>
    </ligand>
</feature>
<evidence type="ECO:0000256" key="8">
    <source>
        <dbReference type="ARBA" id="ARBA00023002"/>
    </source>
</evidence>
<keyword evidence="6 14" id="KW-0533">Nickel</keyword>
<dbReference type="SUPFAM" id="SSF56821">
    <property type="entry name" value="Prismane protein-like"/>
    <property type="match status" value="1"/>
</dbReference>
<comment type="function">
    <text evidence="2">CODH oxidizes carbon monoxide coupled, via CooF, to the reduction of a hydrogen cation by a hydrogenase (possibly CooH).</text>
</comment>
<name>E1RJM8_METP4</name>
<gene>
    <name evidence="15" type="ordered locus">Mpet_0907</name>
</gene>
<keyword evidence="5 13" id="KW-0004">4Fe-4S</keyword>
<dbReference type="Gene3D" id="1.20.1270.30">
    <property type="match status" value="1"/>
</dbReference>
<evidence type="ECO:0000256" key="7">
    <source>
        <dbReference type="ARBA" id="ARBA00022723"/>
    </source>
</evidence>
<sequence length="660" mass="71039">MEKKAKTEKKIPAPVLVDRKLDTCELDRAKMSLMNPKVIKEKSNERTIDELAKVMLKHTMEEGIETVWDRFEMQQPQCRYCSDGVSCSRCAMGPCRIIPEHHRERGVCGADADLIVSRNLLDTLVTGAAAHSDHGRDIVETLYKTGTGEAQGYEITDVKKLEKIAAELGVETKGRKKEEIATDVGRQLLYEFGTFKNKVTFADRAPEQTKELWKAAGIVPRSVDREIVEAMHRVHMGVGANYANILLHGLRASLGDGWGGSMMGTEISDVLFGTPTINQSQVNLGVLKEDHVNISLHGHNPMLSEMIVRAADDPDMKDLAKKTGAKGINLVGLCCTGNELLMRKGVPMAGNHFNQELIIATGALEAMVIDYQCIFPSLPRTASCYHTKIISTSEKSKVVGSYYFDFHPENAYDTAKAIVKMAINNFPNRIPERVLIPGKPVDLMAGFSVEAIVEALGGTVKPLIDVIASGDVRGAVGIVGCNNPKVQHDYGHVTLAKELIKNDILCVETGCAAVACGKAGLLMPEAAFLAGPGLKGVCKKLGIPPVLHMGSCVDCSRILVLLAELAKALGVGIDQLPVAGAAPEWYSQKAVSIGSYFVASGVYTVLGVMPKIAGSDNVVKLLTSGLNGVVNASFAVEPDPVAAAELITKYIDGKRKALGI</sequence>
<evidence type="ECO:0000256" key="2">
    <source>
        <dbReference type="ARBA" id="ARBA00002452"/>
    </source>
</evidence>
<dbReference type="Pfam" id="PF03063">
    <property type="entry name" value="Prismane"/>
    <property type="match status" value="1"/>
</dbReference>
<dbReference type="GO" id="GO:0050418">
    <property type="term" value="F:hydroxylamine reductase activity"/>
    <property type="evidence" value="ECO:0007669"/>
    <property type="project" value="TreeGrafter"/>
</dbReference>
<dbReference type="PANTHER" id="PTHR30109">
    <property type="entry name" value="HYDROXYLAMINE REDUCTASE"/>
    <property type="match status" value="1"/>
</dbReference>
<keyword evidence="16" id="KW-1185">Reference proteome</keyword>
<feature type="binding site" evidence="14">
    <location>
        <position position="552"/>
    </location>
    <ligand>
        <name>[Ni-4Fe-4S] cluster</name>
        <dbReference type="ChEBI" id="CHEBI:47739"/>
    </ligand>
</feature>
<evidence type="ECO:0000256" key="9">
    <source>
        <dbReference type="ARBA" id="ARBA00023004"/>
    </source>
</evidence>
<protein>
    <recommendedName>
        <fullName evidence="13">Carbon monoxide dehydrogenase</fullName>
        <ecNumber evidence="13">1.2.7.4</ecNumber>
    </recommendedName>
</protein>
<reference evidence="15 16" key="1">
    <citation type="journal article" date="2010" name="Stand. Genomic Sci.">
        <title>Complete genome sequence of Methanoplanus petrolearius type strain (SEBR 4847).</title>
        <authorList>
            <person name="Brambilla E."/>
            <person name="Djao O.D."/>
            <person name="Daligault H."/>
            <person name="Lapidus A."/>
            <person name="Lucas S."/>
            <person name="Hammon N."/>
            <person name="Nolan M."/>
            <person name="Tice H."/>
            <person name="Cheng J.F."/>
            <person name="Han C."/>
            <person name="Tapia R."/>
            <person name="Goodwin L."/>
            <person name="Pitluck S."/>
            <person name="Liolios K."/>
            <person name="Ivanova N."/>
            <person name="Mavromatis K."/>
            <person name="Mikhailova N."/>
            <person name="Pati A."/>
            <person name="Chen A."/>
            <person name="Palaniappan K."/>
            <person name="Land M."/>
            <person name="Hauser L."/>
            <person name="Chang Y.J."/>
            <person name="Jeffries C.D."/>
            <person name="Rohde M."/>
            <person name="Spring S."/>
            <person name="Sikorski J."/>
            <person name="Goker M."/>
            <person name="Woyke T."/>
            <person name="Bristow J."/>
            <person name="Eisen J.A."/>
            <person name="Markowitz V."/>
            <person name="Hugenholtz P."/>
            <person name="Kyrpides N.C."/>
            <person name="Klenk H.P."/>
        </authorList>
    </citation>
    <scope>NUCLEOTIDE SEQUENCE [LARGE SCALE GENOMIC DNA]</scope>
    <source>
        <strain evidence="16">DSM 11571 / OCM 486 / SEBR 4847</strain>
    </source>
</reference>
<keyword evidence="8 13" id="KW-0560">Oxidoreductase</keyword>
<evidence type="ECO:0000256" key="13">
    <source>
        <dbReference type="PIRNR" id="PIRNR005023"/>
    </source>
</evidence>
<feature type="binding site" evidence="14">
    <location>
        <position position="373"/>
    </location>
    <ligand>
        <name>[Ni-4Fe-4S] cluster</name>
        <dbReference type="ChEBI" id="CHEBI:47739"/>
    </ligand>
</feature>
<comment type="similarity">
    <text evidence="3">Belongs to the Ni-containing carbon monoxide dehydrogenase family.</text>
</comment>
<evidence type="ECO:0000256" key="1">
    <source>
        <dbReference type="ARBA" id="ARBA00001966"/>
    </source>
</evidence>
<dbReference type="PIRSF" id="PIRSF005023">
    <property type="entry name" value="CODH"/>
    <property type="match status" value="1"/>
</dbReference>
<dbReference type="GO" id="GO:0043885">
    <property type="term" value="F:anaerobic carbon-monoxide dehydrogenase activity"/>
    <property type="evidence" value="ECO:0007669"/>
    <property type="project" value="UniProtKB-UniRule"/>
</dbReference>
<feature type="binding site" evidence="14">
    <location>
        <position position="481"/>
    </location>
    <ligand>
        <name>[Ni-4Fe-4S] cluster</name>
        <dbReference type="ChEBI" id="CHEBI:47739"/>
    </ligand>
</feature>
<dbReference type="RefSeq" id="WP_013328853.1">
    <property type="nucleotide sequence ID" value="NC_014507.1"/>
</dbReference>
<evidence type="ECO:0000256" key="3">
    <source>
        <dbReference type="ARBA" id="ARBA00010689"/>
    </source>
</evidence>
<comment type="cofactor">
    <cofactor evidence="11">
        <name>[Ni-4Fe-5S] cluster</name>
        <dbReference type="ChEBI" id="CHEBI:177874"/>
    </cofactor>
</comment>
<feature type="binding site" evidence="14">
    <location>
        <position position="95"/>
    </location>
    <ligand>
        <name>[4Fe-4S] cluster</name>
        <dbReference type="ChEBI" id="CHEBI:49883"/>
        <label>2</label>
    </ligand>
</feature>
<dbReference type="Proteomes" id="UP000006565">
    <property type="component" value="Chromosome"/>
</dbReference>
<dbReference type="KEGG" id="mpi:Mpet_0907"/>
<dbReference type="CDD" id="cd01915">
    <property type="entry name" value="CODH"/>
    <property type="match status" value="1"/>
</dbReference>
<evidence type="ECO:0000256" key="6">
    <source>
        <dbReference type="ARBA" id="ARBA00022596"/>
    </source>
</evidence>
<feature type="binding site" evidence="14">
    <location>
        <position position="335"/>
    </location>
    <ligand>
        <name>[Ni-4Fe-4S] cluster</name>
        <dbReference type="ChEBI" id="CHEBI:47739"/>
    </ligand>
</feature>
<keyword evidence="7 13" id="KW-0479">Metal-binding</keyword>
<dbReference type="InterPro" id="IPR011254">
    <property type="entry name" value="Prismane-like_sf"/>
</dbReference>
<evidence type="ECO:0000313" key="15">
    <source>
        <dbReference type="EMBL" id="ADN35675.1"/>
    </source>
</evidence>
<feature type="binding site" evidence="14">
    <location>
        <position position="511"/>
    </location>
    <ligand>
        <name>[Ni-4Fe-4S] cluster</name>
        <dbReference type="ChEBI" id="CHEBI:47739"/>
    </ligand>
</feature>
<dbReference type="GeneID" id="9743366"/>
<feature type="binding site" evidence="14">
    <location>
        <position position="90"/>
    </location>
    <ligand>
        <name>[4Fe-4S] cluster</name>
        <dbReference type="ChEBI" id="CHEBI:49883"/>
        <label>2</label>
    </ligand>
</feature>
<evidence type="ECO:0000256" key="12">
    <source>
        <dbReference type="ARBA" id="ARBA00048733"/>
    </source>
</evidence>
<dbReference type="AlphaFoldDB" id="E1RJM8"/>
<dbReference type="GO" id="GO:0051539">
    <property type="term" value="F:4 iron, 4 sulfur cluster binding"/>
    <property type="evidence" value="ECO:0007669"/>
    <property type="project" value="UniProtKB-UniRule"/>
</dbReference>
<evidence type="ECO:0000313" key="16">
    <source>
        <dbReference type="Proteomes" id="UP000006565"/>
    </source>
</evidence>
<dbReference type="GO" id="GO:0006091">
    <property type="term" value="P:generation of precursor metabolites and energy"/>
    <property type="evidence" value="ECO:0007669"/>
    <property type="project" value="InterPro"/>
</dbReference>
<proteinExistence type="inferred from homology"/>
<accession>E1RJM8</accession>
<dbReference type="EC" id="1.2.7.4" evidence="13"/>
<dbReference type="Gene3D" id="3.40.50.2030">
    <property type="match status" value="2"/>
</dbReference>
<evidence type="ECO:0000256" key="4">
    <source>
        <dbReference type="ARBA" id="ARBA00011738"/>
    </source>
</evidence>
<feature type="binding site" evidence="14">
    <location>
        <position position="87"/>
    </location>
    <ligand>
        <name>[4Fe-4S] cluster</name>
        <dbReference type="ChEBI" id="CHEBI:49883"/>
        <label>2</label>
    </ligand>
</feature>
<dbReference type="PANTHER" id="PTHR30109:SF4">
    <property type="entry name" value="CARBON MONOXIDE DEHYDROGENASE"/>
    <property type="match status" value="1"/>
</dbReference>
<organism evidence="15 16">
    <name type="scientific">Methanolacinia petrolearia (strain DSM 11571 / OCM 486 / SEBR 4847)</name>
    <name type="common">Methanoplanus petrolearius</name>
    <dbReference type="NCBI Taxonomy" id="679926"/>
    <lineage>
        <taxon>Archaea</taxon>
        <taxon>Methanobacteriati</taxon>
        <taxon>Methanobacteriota</taxon>
        <taxon>Stenosarchaea group</taxon>
        <taxon>Methanomicrobia</taxon>
        <taxon>Methanomicrobiales</taxon>
        <taxon>Methanomicrobiaceae</taxon>
        <taxon>Methanolacinia</taxon>
    </lineage>
</organism>
<comment type="subunit">
    <text evidence="4">Homodimer.</text>
</comment>
<dbReference type="STRING" id="679926.Mpet_0907"/>
<keyword evidence="10 13" id="KW-0411">Iron-sulfur</keyword>
<dbReference type="GO" id="GO:0016151">
    <property type="term" value="F:nickel cation binding"/>
    <property type="evidence" value="ECO:0007669"/>
    <property type="project" value="InterPro"/>
</dbReference>
<dbReference type="InterPro" id="IPR004137">
    <property type="entry name" value="HCP/CODH"/>
</dbReference>
<dbReference type="HOGENOM" id="CLU_030631_0_0_2"/>
<dbReference type="EMBL" id="CP002117">
    <property type="protein sequence ID" value="ADN35675.1"/>
    <property type="molecule type" value="Genomic_DNA"/>
</dbReference>
<comment type="cofactor">
    <cofactor evidence="1">
        <name>[4Fe-4S] cluster</name>
        <dbReference type="ChEBI" id="CHEBI:49883"/>
    </cofactor>
</comment>
<dbReference type="GO" id="GO:0004601">
    <property type="term" value="F:peroxidase activity"/>
    <property type="evidence" value="ECO:0007669"/>
    <property type="project" value="TreeGrafter"/>
</dbReference>
<dbReference type="InterPro" id="IPR016101">
    <property type="entry name" value="CO_DH_a-bundle"/>
</dbReference>
<dbReference type="InterPro" id="IPR016099">
    <property type="entry name" value="Prismane-like_a/b-sand"/>
</dbReference>
<dbReference type="eggNOG" id="arCOG02429">
    <property type="taxonomic scope" value="Archaea"/>
</dbReference>
<feature type="binding site" evidence="14">
    <location>
        <position position="108"/>
    </location>
    <ligand>
        <name>[4Fe-4S] cluster</name>
        <dbReference type="ChEBI" id="CHEBI:49883"/>
        <label>2</label>
    </ligand>
</feature>
<keyword evidence="9 13" id="KW-0408">Iron</keyword>
<feature type="binding site" evidence="14">
    <location>
        <position position="78"/>
    </location>
    <ligand>
        <name>[4Fe-4S] cluster</name>
        <dbReference type="ChEBI" id="CHEBI:49883"/>
        <label>1</label>
        <note>ligand shared between dimeric partners</note>
    </ligand>
</feature>
<evidence type="ECO:0000256" key="10">
    <source>
        <dbReference type="ARBA" id="ARBA00023014"/>
    </source>
</evidence>
<evidence type="ECO:0000256" key="11">
    <source>
        <dbReference type="ARBA" id="ARBA00034454"/>
    </source>
</evidence>
<evidence type="ECO:0000256" key="14">
    <source>
        <dbReference type="PIRSR" id="PIRSR005023-1"/>
    </source>
</evidence>
<comment type="catalytic activity">
    <reaction evidence="12 13">
        <text>CO + 2 oxidized [2Fe-2S]-[ferredoxin] + H2O = 2 reduced [2Fe-2S]-[ferredoxin] + CO2 + 2 H(+)</text>
        <dbReference type="Rhea" id="RHEA:21040"/>
        <dbReference type="Rhea" id="RHEA-COMP:10000"/>
        <dbReference type="Rhea" id="RHEA-COMP:10001"/>
        <dbReference type="ChEBI" id="CHEBI:15377"/>
        <dbReference type="ChEBI" id="CHEBI:15378"/>
        <dbReference type="ChEBI" id="CHEBI:16526"/>
        <dbReference type="ChEBI" id="CHEBI:17245"/>
        <dbReference type="ChEBI" id="CHEBI:33737"/>
        <dbReference type="ChEBI" id="CHEBI:33738"/>
        <dbReference type="EC" id="1.2.7.4"/>
    </reaction>
</comment>
<dbReference type="GO" id="GO:0042542">
    <property type="term" value="P:response to hydrogen peroxide"/>
    <property type="evidence" value="ECO:0007669"/>
    <property type="project" value="TreeGrafter"/>
</dbReference>
<dbReference type="NCBIfam" id="TIGR01702">
    <property type="entry name" value="CO_DH_cata"/>
    <property type="match status" value="1"/>
</dbReference>
<evidence type="ECO:0000256" key="5">
    <source>
        <dbReference type="ARBA" id="ARBA00022485"/>
    </source>
</evidence>